<sequence length="807" mass="93357">HSHLQVLGDTIEDIFPITISEKTRRERNRLVGGLNIWKVEGVTEGNEKWKFLEERPCTEADIISKLGGQKLSLATKAITELFPTNPPIGIHLIIQPLEQEATITFDNVIKNILKDDIASSFQQCDGSKKMPLKDRDFTEPLSTITSNVTNNLEGSTAKTDFHILASGGAPGIGKTRYGQELFDFLQTKWTLPVQWTTNGYRPHFEYLYLDFGGSIQLDEYDYRLAANEIIGLRIAYEFFVAKNYRMPFGSFRILALPYVRFFIIDVVLENIRRKLALKNTQQLFIFLHIDEFQLIDEWDEQDRTNPPKNLFKNMISALASYMLKPSQCAFVQVFLSGTAPKVIITAKKASKVSFKFVKCPMLSIMSMIQIVDYYAEKCGAETFEKGDYKWKLCYQFLQLIEDTGGLPRALQHLLKICFYSYNNCERTFFSTIHDQFFDKISQTTIERLNGLYNIHKVVKDNKLLAVELLHHCIEEIPVYTNECLDPNDHIHTIENLESDAHIILNRCDYAFDRFLIKTPFFFLCIYNDILRIIQGPLEKTFHICNTMHWQDWELFVANHEAFRTNLFIERGIQKLTLRELYRGAYGKNNTLDIIVKLKKLNVCQANEQFPSLKLTKKADNQAIDWEKGDAVVVNGMSAQFGDSFVVREVVDGSKLLIIEQDKWNYNSEEFTLYQVLEETIKYIKSILKSKSPENLLNYVPIVIFYTTQPYKDDLSKLPDNCLLVAKENFGKYFGPVFSSRATFSLTKDINPNFSEPKRMASIIPGVGDNIARDIVLKRPYHNEEEFYAKHPRIKRQCTKLSFYPFDL</sequence>
<evidence type="ECO:0000313" key="2">
    <source>
        <dbReference type="Proteomes" id="UP000789901"/>
    </source>
</evidence>
<comment type="caution">
    <text evidence="1">The sequence shown here is derived from an EMBL/GenBank/DDBJ whole genome shotgun (WGS) entry which is preliminary data.</text>
</comment>
<dbReference type="Proteomes" id="UP000789901">
    <property type="component" value="Unassembled WGS sequence"/>
</dbReference>
<evidence type="ECO:0000313" key="1">
    <source>
        <dbReference type="EMBL" id="CAG8793266.1"/>
    </source>
</evidence>
<feature type="non-terminal residue" evidence="1">
    <location>
        <position position="1"/>
    </location>
</feature>
<reference evidence="1 2" key="1">
    <citation type="submission" date="2021-06" db="EMBL/GenBank/DDBJ databases">
        <authorList>
            <person name="Kallberg Y."/>
            <person name="Tangrot J."/>
            <person name="Rosling A."/>
        </authorList>
    </citation>
    <scope>NUCLEOTIDE SEQUENCE [LARGE SCALE GENOMIC DNA]</scope>
    <source>
        <strain evidence="1 2">120-4 pot B 10/14</strain>
    </source>
</reference>
<dbReference type="EMBL" id="CAJVQB010020052">
    <property type="protein sequence ID" value="CAG8793266.1"/>
    <property type="molecule type" value="Genomic_DNA"/>
</dbReference>
<organism evidence="1 2">
    <name type="scientific">Gigaspora margarita</name>
    <dbReference type="NCBI Taxonomy" id="4874"/>
    <lineage>
        <taxon>Eukaryota</taxon>
        <taxon>Fungi</taxon>
        <taxon>Fungi incertae sedis</taxon>
        <taxon>Mucoromycota</taxon>
        <taxon>Glomeromycotina</taxon>
        <taxon>Glomeromycetes</taxon>
        <taxon>Diversisporales</taxon>
        <taxon>Gigasporaceae</taxon>
        <taxon>Gigaspora</taxon>
    </lineage>
</organism>
<accession>A0ABN7VQX0</accession>
<keyword evidence="2" id="KW-1185">Reference proteome</keyword>
<name>A0ABN7VQX0_GIGMA</name>
<gene>
    <name evidence="1" type="ORF">GMARGA_LOCUS21585</name>
</gene>
<protein>
    <submittedName>
        <fullName evidence="1">39405_t:CDS:1</fullName>
    </submittedName>
</protein>
<proteinExistence type="predicted"/>